<evidence type="ECO:0000313" key="6">
    <source>
        <dbReference type="EMBL" id="EFQ03881.1"/>
    </source>
</evidence>
<dbReference type="AlphaFoldDB" id="E2ZCW0"/>
<dbReference type="Pfam" id="PF00126">
    <property type="entry name" value="HTH_1"/>
    <property type="match status" value="1"/>
</dbReference>
<evidence type="ECO:0000256" key="2">
    <source>
        <dbReference type="ARBA" id="ARBA00023015"/>
    </source>
</evidence>
<dbReference type="SUPFAM" id="SSF46785">
    <property type="entry name" value="Winged helix' DNA-binding domain"/>
    <property type="match status" value="1"/>
</dbReference>
<keyword evidence="2" id="KW-0805">Transcription regulation</keyword>
<dbReference type="PRINTS" id="PR00039">
    <property type="entry name" value="HTHLYSR"/>
</dbReference>
<evidence type="ECO:0000256" key="3">
    <source>
        <dbReference type="ARBA" id="ARBA00023125"/>
    </source>
</evidence>
<dbReference type="PROSITE" id="PS50931">
    <property type="entry name" value="HTH_LYSR"/>
    <property type="match status" value="1"/>
</dbReference>
<evidence type="ECO:0000256" key="4">
    <source>
        <dbReference type="ARBA" id="ARBA00023163"/>
    </source>
</evidence>
<dbReference type="GO" id="GO:0000976">
    <property type="term" value="F:transcription cis-regulatory region binding"/>
    <property type="evidence" value="ECO:0007669"/>
    <property type="project" value="TreeGrafter"/>
</dbReference>
<protein>
    <submittedName>
        <fullName evidence="6">Transcriptional regulator, LysR family</fullName>
    </submittedName>
</protein>
<organism evidence="6 7">
    <name type="scientific">Megasphaera micronuciformis F0359</name>
    <dbReference type="NCBI Taxonomy" id="706434"/>
    <lineage>
        <taxon>Bacteria</taxon>
        <taxon>Bacillati</taxon>
        <taxon>Bacillota</taxon>
        <taxon>Negativicutes</taxon>
        <taxon>Veillonellales</taxon>
        <taxon>Veillonellaceae</taxon>
        <taxon>Megasphaera</taxon>
    </lineage>
</organism>
<dbReference type="PANTHER" id="PTHR30126">
    <property type="entry name" value="HTH-TYPE TRANSCRIPTIONAL REGULATOR"/>
    <property type="match status" value="1"/>
</dbReference>
<evidence type="ECO:0000313" key="7">
    <source>
        <dbReference type="Proteomes" id="UP000003195"/>
    </source>
</evidence>
<dbReference type="SUPFAM" id="SSF53850">
    <property type="entry name" value="Periplasmic binding protein-like II"/>
    <property type="match status" value="1"/>
</dbReference>
<keyword evidence="7" id="KW-1185">Reference proteome</keyword>
<dbReference type="Pfam" id="PF03466">
    <property type="entry name" value="LysR_substrate"/>
    <property type="match status" value="1"/>
</dbReference>
<dbReference type="HOGENOM" id="CLU_039613_6_1_9"/>
<dbReference type="InterPro" id="IPR036388">
    <property type="entry name" value="WH-like_DNA-bd_sf"/>
</dbReference>
<gene>
    <name evidence="6" type="ORF">HMPREF9429_01064</name>
</gene>
<dbReference type="Proteomes" id="UP000003195">
    <property type="component" value="Unassembled WGS sequence"/>
</dbReference>
<dbReference type="GO" id="GO:0003700">
    <property type="term" value="F:DNA-binding transcription factor activity"/>
    <property type="evidence" value="ECO:0007669"/>
    <property type="project" value="InterPro"/>
</dbReference>
<dbReference type="FunFam" id="1.10.10.10:FF:000001">
    <property type="entry name" value="LysR family transcriptional regulator"/>
    <property type="match status" value="1"/>
</dbReference>
<dbReference type="InterPro" id="IPR000847">
    <property type="entry name" value="LysR_HTH_N"/>
</dbReference>
<accession>E2ZCW0</accession>
<sequence length="288" mass="33112">MNTETLRTFIAAAQIKNFTKTAEHLFIAQSTVTNRIVDLESEIGKPLFTRKHKQIELTEAGLQFLDYAKQLVDLETTALQTVRSSLSSDERLRIGTTNTIYECRLQHALRKWMKAKPLSTIILNIGHTTEMIESLKKGNLDMVFSFVSFYGDGYWCRPYYSEDLCLVCTADDTTWADGISKENLPEIDYLFSNFALQGLGLYIRDLFPKHHRFRLEIDNSTKLPAYIRKGLGYTFLPASLLQDPAVSTGIRIIPLLDFAPPKIDSYCIMRRDRPLPPDWEDFFLYDKS</sequence>
<comment type="caution">
    <text evidence="6">The sequence shown here is derived from an EMBL/GenBank/DDBJ whole genome shotgun (WGS) entry which is preliminary data.</text>
</comment>
<evidence type="ECO:0000256" key="1">
    <source>
        <dbReference type="ARBA" id="ARBA00009437"/>
    </source>
</evidence>
<evidence type="ECO:0000259" key="5">
    <source>
        <dbReference type="PROSITE" id="PS50931"/>
    </source>
</evidence>
<feature type="domain" description="HTH lysR-type" evidence="5">
    <location>
        <begin position="1"/>
        <end position="58"/>
    </location>
</feature>
<dbReference type="CDD" id="cd05466">
    <property type="entry name" value="PBP2_LTTR_substrate"/>
    <property type="match status" value="1"/>
</dbReference>
<keyword evidence="3" id="KW-0238">DNA-binding</keyword>
<proteinExistence type="inferred from homology"/>
<dbReference type="eggNOG" id="COG0583">
    <property type="taxonomic scope" value="Bacteria"/>
</dbReference>
<dbReference type="EMBL" id="AECS01000037">
    <property type="protein sequence ID" value="EFQ03881.1"/>
    <property type="molecule type" value="Genomic_DNA"/>
</dbReference>
<dbReference type="Gene3D" id="1.10.10.10">
    <property type="entry name" value="Winged helix-like DNA-binding domain superfamily/Winged helix DNA-binding domain"/>
    <property type="match status" value="1"/>
</dbReference>
<dbReference type="OrthoDB" id="119203at2"/>
<dbReference type="RefSeq" id="WP_006942154.1">
    <property type="nucleotide sequence ID" value="NZ_GL538208.1"/>
</dbReference>
<name>E2ZCW0_9FIRM</name>
<reference evidence="6 7" key="1">
    <citation type="submission" date="2010-08" db="EMBL/GenBank/DDBJ databases">
        <authorList>
            <person name="Weinstock G."/>
            <person name="Sodergren E."/>
            <person name="Clifton S."/>
            <person name="Fulton L."/>
            <person name="Fulton B."/>
            <person name="Courtney L."/>
            <person name="Fronick C."/>
            <person name="Harrison M."/>
            <person name="Strong C."/>
            <person name="Farmer C."/>
            <person name="Delahaunty K."/>
            <person name="Markovic C."/>
            <person name="Hall O."/>
            <person name="Minx P."/>
            <person name="Tomlinson C."/>
            <person name="Mitreva M."/>
            <person name="Hou S."/>
            <person name="Chen J."/>
            <person name="Wollam A."/>
            <person name="Pepin K.H."/>
            <person name="Johnson M."/>
            <person name="Bhonagiri V."/>
            <person name="Zhang X."/>
            <person name="Suruliraj S."/>
            <person name="Warren W."/>
            <person name="Chinwalla A."/>
            <person name="Mardis E.R."/>
            <person name="Wilson R.K."/>
        </authorList>
    </citation>
    <scope>NUCLEOTIDE SEQUENCE [LARGE SCALE GENOMIC DNA]</scope>
    <source>
        <strain evidence="6 7">F0359</strain>
    </source>
</reference>
<keyword evidence="4" id="KW-0804">Transcription</keyword>
<comment type="similarity">
    <text evidence="1">Belongs to the LysR transcriptional regulatory family.</text>
</comment>
<dbReference type="Gene3D" id="3.40.190.10">
    <property type="entry name" value="Periplasmic binding protein-like II"/>
    <property type="match status" value="2"/>
</dbReference>
<dbReference type="PANTHER" id="PTHR30126:SF40">
    <property type="entry name" value="HTH-TYPE TRANSCRIPTIONAL REGULATOR GLTR"/>
    <property type="match status" value="1"/>
</dbReference>
<dbReference type="InterPro" id="IPR036390">
    <property type="entry name" value="WH_DNA-bd_sf"/>
</dbReference>
<dbReference type="STRING" id="706434.HMPREF9429_01064"/>
<dbReference type="InterPro" id="IPR005119">
    <property type="entry name" value="LysR_subst-bd"/>
</dbReference>